<feature type="domain" description="Transposase IS204/IS1001/IS1096/IS1165 DDE" evidence="1">
    <location>
        <begin position="1"/>
        <end position="318"/>
    </location>
</feature>
<dbReference type="PANTHER" id="PTHR33498">
    <property type="entry name" value="TRANSPOSASE FOR INSERTION SEQUENCE ELEMENT IS1557"/>
    <property type="match status" value="1"/>
</dbReference>
<dbReference type="InterPro" id="IPR047951">
    <property type="entry name" value="Transpos_ISL3"/>
</dbReference>
<dbReference type="AlphaFoldDB" id="A0A9D1WD65"/>
<accession>A0A9D1WD65</accession>
<reference evidence="2" key="2">
    <citation type="submission" date="2021-04" db="EMBL/GenBank/DDBJ databases">
        <authorList>
            <person name="Gilroy R."/>
        </authorList>
    </citation>
    <scope>NUCLEOTIDE SEQUENCE</scope>
    <source>
        <strain evidence="2">USASDec5-558</strain>
    </source>
</reference>
<reference evidence="2" key="1">
    <citation type="journal article" date="2021" name="PeerJ">
        <title>Extensive microbial diversity within the chicken gut microbiome revealed by metagenomics and culture.</title>
        <authorList>
            <person name="Gilroy R."/>
            <person name="Ravi A."/>
            <person name="Getino M."/>
            <person name="Pursley I."/>
            <person name="Horton D.L."/>
            <person name="Alikhan N.F."/>
            <person name="Baker D."/>
            <person name="Gharbi K."/>
            <person name="Hall N."/>
            <person name="Watson M."/>
            <person name="Adriaenssens E.M."/>
            <person name="Foster-Nyarko E."/>
            <person name="Jarju S."/>
            <person name="Secka A."/>
            <person name="Antonio M."/>
            <person name="Oren A."/>
            <person name="Chaudhuri R.R."/>
            <person name="La Ragione R."/>
            <person name="Hildebrand F."/>
            <person name="Pallen M.J."/>
        </authorList>
    </citation>
    <scope>NUCLEOTIDE SEQUENCE</scope>
    <source>
        <strain evidence="2">USASDec5-558</strain>
    </source>
</reference>
<sequence>MGLDEHSIRRGQRYCLVLYDLSTLRLLYISEGRRKEDLQPFFDRLKAEVRLEQIQYVSCDCSAGYIAMVEENLPKAHVVIDEFHALNKLSDGLEKVRVAVRASVRVKQRLATCLLLDPPEAQGPKARTLKKTLMADYGYTAQSVDEFIADVRKRGSVVLDELARDLDELKWARHDLILGKAELEATMAREETCNMRQRSRDKLKRDREFASRLIAIYKCFPRLNDAAQLADEFRKLWHGGLSPDDAIKHVATVIELAKALPESKELTSFMNYIEKHKYHVNQACSAGISNSVVEGCNSRAKAYQRQIRGVKDITIYMLVMHHIFKHPRKVKHKPTSVADRVAA</sequence>
<name>A0A9D1WD65_9GAMM</name>
<evidence type="ECO:0000313" key="2">
    <source>
        <dbReference type="EMBL" id="HIX57036.1"/>
    </source>
</evidence>
<evidence type="ECO:0000313" key="3">
    <source>
        <dbReference type="Proteomes" id="UP000886829"/>
    </source>
</evidence>
<evidence type="ECO:0000259" key="1">
    <source>
        <dbReference type="Pfam" id="PF01610"/>
    </source>
</evidence>
<dbReference type="Proteomes" id="UP000886829">
    <property type="component" value="Unassembled WGS sequence"/>
</dbReference>
<gene>
    <name evidence="2" type="ORF">H9850_06160</name>
</gene>
<dbReference type="PANTHER" id="PTHR33498:SF1">
    <property type="entry name" value="TRANSPOSASE FOR INSERTION SEQUENCE ELEMENT IS1557"/>
    <property type="match status" value="1"/>
</dbReference>
<dbReference type="Pfam" id="PF01610">
    <property type="entry name" value="DDE_Tnp_ISL3"/>
    <property type="match status" value="1"/>
</dbReference>
<comment type="caution">
    <text evidence="2">The sequence shown here is derived from an EMBL/GenBank/DDBJ whole genome shotgun (WGS) entry which is preliminary data.</text>
</comment>
<organism evidence="2 3">
    <name type="scientific">Candidatus Anaerobiospirillum pullistercoris</name>
    <dbReference type="NCBI Taxonomy" id="2838452"/>
    <lineage>
        <taxon>Bacteria</taxon>
        <taxon>Pseudomonadati</taxon>
        <taxon>Pseudomonadota</taxon>
        <taxon>Gammaproteobacteria</taxon>
        <taxon>Aeromonadales</taxon>
        <taxon>Succinivibrionaceae</taxon>
        <taxon>Anaerobiospirillum</taxon>
    </lineage>
</organism>
<dbReference type="InterPro" id="IPR002560">
    <property type="entry name" value="Transposase_DDE"/>
</dbReference>
<dbReference type="EMBL" id="DXEV01000118">
    <property type="protein sequence ID" value="HIX57036.1"/>
    <property type="molecule type" value="Genomic_DNA"/>
</dbReference>
<protein>
    <submittedName>
        <fullName evidence="2">Transposase</fullName>
    </submittedName>
</protein>
<proteinExistence type="predicted"/>